<evidence type="ECO:0000313" key="1">
    <source>
        <dbReference type="EMBL" id="MBK7952710.1"/>
    </source>
</evidence>
<accession>A0A935T4A9</accession>
<protein>
    <submittedName>
        <fullName evidence="1">Uncharacterized protein</fullName>
    </submittedName>
</protein>
<dbReference type="Proteomes" id="UP000706151">
    <property type="component" value="Unassembled WGS sequence"/>
</dbReference>
<organism evidence="1 2">
    <name type="scientific">Candidatus Accumulibacter affinis</name>
    <dbReference type="NCBI Taxonomy" id="2954384"/>
    <lineage>
        <taxon>Bacteria</taxon>
        <taxon>Pseudomonadati</taxon>
        <taxon>Pseudomonadota</taxon>
        <taxon>Betaproteobacteria</taxon>
        <taxon>Candidatus Accumulibacter</taxon>
    </lineage>
</organism>
<proteinExistence type="predicted"/>
<evidence type="ECO:0000313" key="2">
    <source>
        <dbReference type="Proteomes" id="UP000706151"/>
    </source>
</evidence>
<dbReference type="AlphaFoldDB" id="A0A935T4A9"/>
<gene>
    <name evidence="1" type="ORF">IPK02_01400</name>
</gene>
<sequence length="299" mass="32851">MIITLDVFSGRPNPSWILSQKDSHRLLERLSDRSLAEAEAVDGVLGYRGLVVSAINDEQLPEGMPATFRVGGVLPADYAAPESALRALTADESDDAVRWLLSTGQHAIKEDVFAYLEDTIEMRKQSLESEPPAEAVMEEKMWKEEAKLVATAACIIQNTAYNPNFWNAAAVIGKNNCYNYAMNYRSDTFAQPGRISGHPNGVMACPNVATAANWDGCKATCSGPNKNVALVIWPGQDYHWYRKHSNGFWGHKPGGTAARNTDSLNRVINGTTLTPKNCARGPYTVFCGYRYSPTGMKVR</sequence>
<name>A0A935T4A9_9PROT</name>
<reference evidence="1 2" key="1">
    <citation type="submission" date="2020-10" db="EMBL/GenBank/DDBJ databases">
        <title>Connecting structure to function with the recovery of over 1000 high-quality activated sludge metagenome-assembled genomes encoding full-length rRNA genes using long-read sequencing.</title>
        <authorList>
            <person name="Singleton C.M."/>
            <person name="Petriglieri F."/>
            <person name="Kristensen J.M."/>
            <person name="Kirkegaard R.H."/>
            <person name="Michaelsen T.Y."/>
            <person name="Andersen M.H."/>
            <person name="Karst S.M."/>
            <person name="Dueholm M.S."/>
            <person name="Nielsen P.H."/>
            <person name="Albertsen M."/>
        </authorList>
    </citation>
    <scope>NUCLEOTIDE SEQUENCE [LARGE SCALE GENOMIC DNA]</scope>
    <source>
        <strain evidence="1">Fred_18-Q3-R57-64_BAT3C.720</strain>
    </source>
</reference>
<comment type="caution">
    <text evidence="1">The sequence shown here is derived from an EMBL/GenBank/DDBJ whole genome shotgun (WGS) entry which is preliminary data.</text>
</comment>
<dbReference type="EMBL" id="JADJOT010000002">
    <property type="protein sequence ID" value="MBK7952710.1"/>
    <property type="molecule type" value="Genomic_DNA"/>
</dbReference>